<dbReference type="PANTHER" id="PTHR34188:SF20">
    <property type="entry name" value="PROTEIN, PUTATIVE-RELATED"/>
    <property type="match status" value="1"/>
</dbReference>
<dbReference type="AlphaFoldDB" id="A0AAP0S876"/>
<feature type="region of interest" description="Disordered" evidence="1">
    <location>
        <begin position="97"/>
        <end position="123"/>
    </location>
</feature>
<evidence type="ECO:0000256" key="1">
    <source>
        <dbReference type="SAM" id="MobiDB-lite"/>
    </source>
</evidence>
<evidence type="ECO:0000313" key="3">
    <source>
        <dbReference type="Proteomes" id="UP001415857"/>
    </source>
</evidence>
<comment type="caution">
    <text evidence="2">The sequence shown here is derived from an EMBL/GenBank/DDBJ whole genome shotgun (WGS) entry which is preliminary data.</text>
</comment>
<dbReference type="EMBL" id="JBBPBK010000001">
    <property type="protein sequence ID" value="KAK9291523.1"/>
    <property type="molecule type" value="Genomic_DNA"/>
</dbReference>
<protein>
    <submittedName>
        <fullName evidence="2">Uncharacterized protein</fullName>
    </submittedName>
</protein>
<organism evidence="2 3">
    <name type="scientific">Liquidambar formosana</name>
    <name type="common">Formosan gum</name>
    <dbReference type="NCBI Taxonomy" id="63359"/>
    <lineage>
        <taxon>Eukaryota</taxon>
        <taxon>Viridiplantae</taxon>
        <taxon>Streptophyta</taxon>
        <taxon>Embryophyta</taxon>
        <taxon>Tracheophyta</taxon>
        <taxon>Spermatophyta</taxon>
        <taxon>Magnoliopsida</taxon>
        <taxon>eudicotyledons</taxon>
        <taxon>Gunneridae</taxon>
        <taxon>Pentapetalae</taxon>
        <taxon>Saxifragales</taxon>
        <taxon>Altingiaceae</taxon>
        <taxon>Liquidambar</taxon>
    </lineage>
</organism>
<feature type="region of interest" description="Disordered" evidence="1">
    <location>
        <begin position="49"/>
        <end position="73"/>
    </location>
</feature>
<accession>A0AAP0S876</accession>
<feature type="compositionally biased region" description="Basic residues" evidence="1">
    <location>
        <begin position="99"/>
        <end position="116"/>
    </location>
</feature>
<reference evidence="2 3" key="1">
    <citation type="journal article" date="2024" name="Plant J.">
        <title>Genome sequences and population genomics reveal climatic adaptation and genomic divergence between two closely related sweetgum species.</title>
        <authorList>
            <person name="Xu W.Q."/>
            <person name="Ren C.Q."/>
            <person name="Zhang X.Y."/>
            <person name="Comes H.P."/>
            <person name="Liu X.H."/>
            <person name="Li Y.G."/>
            <person name="Kettle C.J."/>
            <person name="Jalonen R."/>
            <person name="Gaisberger H."/>
            <person name="Ma Y.Z."/>
            <person name="Qiu Y.X."/>
        </authorList>
    </citation>
    <scope>NUCLEOTIDE SEQUENCE [LARGE SCALE GENOMIC DNA]</scope>
    <source>
        <strain evidence="2">Hangzhou</strain>
    </source>
</reference>
<dbReference type="Proteomes" id="UP001415857">
    <property type="component" value="Unassembled WGS sequence"/>
</dbReference>
<proteinExistence type="predicted"/>
<keyword evidence="3" id="KW-1185">Reference proteome</keyword>
<evidence type="ECO:0000313" key="2">
    <source>
        <dbReference type="EMBL" id="KAK9291523.1"/>
    </source>
</evidence>
<name>A0AAP0S876_LIQFO</name>
<sequence length="123" mass="13081">MMSHIDLGESDLVVDLESGGTTGEEDGSKDLVSGGKQSKKLLGRAWSGFVGLDGSKRGGDGVGSRNDVLNSGETSIENVEIVSDKLGVEYVEKNFLNDKRKKASSKRPPKPPRPPKRPVIGCV</sequence>
<feature type="region of interest" description="Disordered" evidence="1">
    <location>
        <begin position="1"/>
        <end position="37"/>
    </location>
</feature>
<dbReference type="PANTHER" id="PTHR34188">
    <property type="entry name" value="OS01G0299500 PROTEIN"/>
    <property type="match status" value="1"/>
</dbReference>
<gene>
    <name evidence="2" type="ORF">L1049_019471</name>
</gene>